<reference evidence="1 2" key="1">
    <citation type="submission" date="2021-03" db="EMBL/GenBank/DDBJ databases">
        <title>Whole genome sequence of Metabacillus bambusae BG109.</title>
        <authorList>
            <person name="Jeong J.W."/>
        </authorList>
    </citation>
    <scope>NUCLEOTIDE SEQUENCE [LARGE SCALE GENOMIC DNA]</scope>
    <source>
        <strain evidence="1 2">BG109</strain>
    </source>
</reference>
<evidence type="ECO:0000313" key="1">
    <source>
        <dbReference type="EMBL" id="MBO1515525.1"/>
    </source>
</evidence>
<dbReference type="RefSeq" id="WP_207982377.1">
    <property type="nucleotide sequence ID" value="NZ_JAGDEL010000040.1"/>
</dbReference>
<protein>
    <submittedName>
        <fullName evidence="1">Uncharacterized protein</fullName>
    </submittedName>
</protein>
<sequence length="207" mass="24094">MGIKKLLSLKNVSLIKQVEQVQNEKRYGGIIHQLQLDDFWHQLKGYERAFLRNCTKWSFGGKIKSEEFDHPDSNAKTKRSDCSFLFGLASWSYESKEYELTEKILIEIVNRACTPLMIHRAYQDLIKMHNQLRDNNEASMQKCKEYCKLHIELAPILLNTASNEGTQPPRIPAFEILSSVLKEEGQLEECEDVLLLEHQYKVGKIDY</sequence>
<gene>
    <name evidence="1" type="ORF">I7822_28335</name>
</gene>
<organism evidence="1 2">
    <name type="scientific">Metabacillus bambusae</name>
    <dbReference type="NCBI Taxonomy" id="2795218"/>
    <lineage>
        <taxon>Bacteria</taxon>
        <taxon>Bacillati</taxon>
        <taxon>Bacillota</taxon>
        <taxon>Bacilli</taxon>
        <taxon>Bacillales</taxon>
        <taxon>Bacillaceae</taxon>
        <taxon>Metabacillus</taxon>
    </lineage>
</organism>
<accession>A0ABS3NBJ2</accession>
<dbReference type="EMBL" id="JAGDEL010000040">
    <property type="protein sequence ID" value="MBO1515525.1"/>
    <property type="molecule type" value="Genomic_DNA"/>
</dbReference>
<name>A0ABS3NBJ2_9BACI</name>
<dbReference type="Proteomes" id="UP000663981">
    <property type="component" value="Unassembled WGS sequence"/>
</dbReference>
<proteinExistence type="predicted"/>
<comment type="caution">
    <text evidence="1">The sequence shown here is derived from an EMBL/GenBank/DDBJ whole genome shotgun (WGS) entry which is preliminary data.</text>
</comment>
<keyword evidence="2" id="KW-1185">Reference proteome</keyword>
<evidence type="ECO:0000313" key="2">
    <source>
        <dbReference type="Proteomes" id="UP000663981"/>
    </source>
</evidence>